<evidence type="ECO:0000256" key="4">
    <source>
        <dbReference type="ARBA" id="ARBA00022679"/>
    </source>
</evidence>
<evidence type="ECO:0000256" key="5">
    <source>
        <dbReference type="ARBA" id="ARBA00022691"/>
    </source>
</evidence>
<keyword evidence="5" id="KW-0949">S-adenosyl-L-methionine</keyword>
<dbReference type="Gene3D" id="3.40.50.150">
    <property type="entry name" value="Vaccinia Virus protein VP39"/>
    <property type="match status" value="1"/>
</dbReference>
<dbReference type="InterPro" id="IPR029063">
    <property type="entry name" value="SAM-dependent_MTases_sf"/>
</dbReference>
<sequence>MTARVTVVGIGADGWDGLDDARCRAVLGADVLLGGERHLAMIPSSVAGGVAGGSGGGTGAAAAVERVPWPRPLRAGLEALFERYAGRSIVALASGDPLVAGVGRTLIEVLGADAVEVLPAVSSETLARARMRWPAETVAVLRDHRTLPLELAPGRRILVLSEDRLTPSAVAATLVASGFGASVLTVLAALGSADESRVRSLARDWAVDREAPPLHVLAVECVADASARPLGLAPGLPDDAFENDGQLTRRDLRASALSRLAPSPGELLWDVGAGAGSVGIEWMRAHPSCRTIAVEADLERAARIGRNAAALGVPALEIVQGRAPEALEGLQRPDAVFIGGGGTAPGLLRQCWAKLPPGGRLVAHAVTLETERAVLDAHDEFGGELTRFHVEHAAPIGRFTGWTPARAVVQWAAVKPGVCAADLTTTGESS</sequence>
<evidence type="ECO:0000259" key="6">
    <source>
        <dbReference type="Pfam" id="PF00590"/>
    </source>
</evidence>
<accession>A0ABV5JUM0</accession>
<dbReference type="PANTHER" id="PTHR43182:SF1">
    <property type="entry name" value="COBALT-PRECORRIN-7 C(5)-METHYLTRANSFERASE"/>
    <property type="match status" value="1"/>
</dbReference>
<keyword evidence="4" id="KW-0808">Transferase</keyword>
<feature type="domain" description="Tetrapyrrole methylase" evidence="6">
    <location>
        <begin position="4"/>
        <end position="202"/>
    </location>
</feature>
<dbReference type="PIRSF" id="PIRSF036428">
    <property type="entry name" value="CobL"/>
    <property type="match status" value="1"/>
</dbReference>
<evidence type="ECO:0000256" key="3">
    <source>
        <dbReference type="ARBA" id="ARBA00022603"/>
    </source>
</evidence>
<name>A0ABV5JUM0_9ACTN</name>
<comment type="pathway">
    <text evidence="1">Cofactor biosynthesis; adenosylcobalamin biosynthesis.</text>
</comment>
<comment type="caution">
    <text evidence="7">The sequence shown here is derived from an EMBL/GenBank/DDBJ whole genome shotgun (WGS) entry which is preliminary data.</text>
</comment>
<dbReference type="SUPFAM" id="SSF53335">
    <property type="entry name" value="S-adenosyl-L-methionine-dependent methyltransferases"/>
    <property type="match status" value="1"/>
</dbReference>
<evidence type="ECO:0000313" key="8">
    <source>
        <dbReference type="Proteomes" id="UP001589700"/>
    </source>
</evidence>
<gene>
    <name evidence="7" type="primary">cbiT</name>
    <name evidence="7" type="ORF">ACFFVD_12320</name>
</gene>
<organism evidence="7 8">
    <name type="scientific">Dietzia aerolata</name>
    <dbReference type="NCBI Taxonomy" id="595984"/>
    <lineage>
        <taxon>Bacteria</taxon>
        <taxon>Bacillati</taxon>
        <taxon>Actinomycetota</taxon>
        <taxon>Actinomycetes</taxon>
        <taxon>Mycobacteriales</taxon>
        <taxon>Dietziaceae</taxon>
        <taxon>Dietzia</taxon>
    </lineage>
</organism>
<dbReference type="InterPro" id="IPR006365">
    <property type="entry name" value="Cbl_synth_CobL"/>
</dbReference>
<proteinExistence type="predicted"/>
<dbReference type="InterPro" id="IPR014777">
    <property type="entry name" value="4pyrrole_Mease_sub1"/>
</dbReference>
<dbReference type="InterPro" id="IPR000878">
    <property type="entry name" value="4pyrrol_Mease"/>
</dbReference>
<dbReference type="PANTHER" id="PTHR43182">
    <property type="entry name" value="COBALT-PRECORRIN-6B C(15)-METHYLTRANSFERASE (DECARBOXYLATING)"/>
    <property type="match status" value="1"/>
</dbReference>
<dbReference type="Pfam" id="PF00590">
    <property type="entry name" value="TP_methylase"/>
    <property type="match status" value="1"/>
</dbReference>
<dbReference type="EMBL" id="JBHMDY010000006">
    <property type="protein sequence ID" value="MFB9260590.1"/>
    <property type="molecule type" value="Genomic_DNA"/>
</dbReference>
<dbReference type="InterPro" id="IPR012818">
    <property type="entry name" value="CbiE"/>
</dbReference>
<dbReference type="Gene3D" id="3.40.1010.10">
    <property type="entry name" value="Cobalt-precorrin-4 Transmethylase, Domain 1"/>
    <property type="match status" value="1"/>
</dbReference>
<dbReference type="InterPro" id="IPR050714">
    <property type="entry name" value="Cobalamin_biosynth_MTase"/>
</dbReference>
<dbReference type="InterPro" id="IPR014008">
    <property type="entry name" value="Cbl_synth_MTase_CbiT"/>
</dbReference>
<dbReference type="RefSeq" id="WP_380023783.1">
    <property type="nucleotide sequence ID" value="NZ_JBHMDY010000006.1"/>
</dbReference>
<reference evidence="7 8" key="1">
    <citation type="submission" date="2024-09" db="EMBL/GenBank/DDBJ databases">
        <authorList>
            <person name="Sun Q."/>
            <person name="Mori K."/>
        </authorList>
    </citation>
    <scope>NUCLEOTIDE SEQUENCE [LARGE SCALE GENOMIC DNA]</scope>
    <source>
        <strain evidence="7 8">CCM 7659</strain>
    </source>
</reference>
<dbReference type="CDD" id="cd02440">
    <property type="entry name" value="AdoMet_MTases"/>
    <property type="match status" value="1"/>
</dbReference>
<evidence type="ECO:0000256" key="1">
    <source>
        <dbReference type="ARBA" id="ARBA00004953"/>
    </source>
</evidence>
<dbReference type="SUPFAM" id="SSF53790">
    <property type="entry name" value="Tetrapyrrole methylase"/>
    <property type="match status" value="1"/>
</dbReference>
<dbReference type="Proteomes" id="UP001589700">
    <property type="component" value="Unassembled WGS sequence"/>
</dbReference>
<keyword evidence="8" id="KW-1185">Reference proteome</keyword>
<dbReference type="CDD" id="cd11644">
    <property type="entry name" value="Precorrin-6Y-MT"/>
    <property type="match status" value="1"/>
</dbReference>
<evidence type="ECO:0000313" key="7">
    <source>
        <dbReference type="EMBL" id="MFB9260590.1"/>
    </source>
</evidence>
<dbReference type="NCBIfam" id="TIGR02469">
    <property type="entry name" value="CbiT"/>
    <property type="match status" value="1"/>
</dbReference>
<protein>
    <submittedName>
        <fullName evidence="7">Precorrin-6Y C5,15-methyltransferase (Decarboxylating) subunit CbiT</fullName>
    </submittedName>
</protein>
<keyword evidence="2" id="KW-0169">Cobalamin biosynthesis</keyword>
<keyword evidence="3" id="KW-0489">Methyltransferase</keyword>
<evidence type="ECO:0000256" key="2">
    <source>
        <dbReference type="ARBA" id="ARBA00022573"/>
    </source>
</evidence>
<dbReference type="InterPro" id="IPR035996">
    <property type="entry name" value="4pyrrol_Methylase_sf"/>
</dbReference>